<comment type="similarity">
    <text evidence="5">Belongs to the TatC family.</text>
</comment>
<evidence type="ECO:0000256" key="4">
    <source>
        <dbReference type="ARBA" id="ARBA00023136"/>
    </source>
</evidence>
<dbReference type="HAMAP" id="MF_00902">
    <property type="entry name" value="TatC"/>
    <property type="match status" value="1"/>
</dbReference>
<evidence type="ECO:0000256" key="2">
    <source>
        <dbReference type="ARBA" id="ARBA00022692"/>
    </source>
</evidence>
<keyword evidence="5" id="KW-0813">Transport</keyword>
<organism evidence="6 7">
    <name type="scientific">Acinetobacter junii</name>
    <dbReference type="NCBI Taxonomy" id="40215"/>
    <lineage>
        <taxon>Bacteria</taxon>
        <taxon>Pseudomonadati</taxon>
        <taxon>Pseudomonadota</taxon>
        <taxon>Gammaproteobacteria</taxon>
        <taxon>Moraxellales</taxon>
        <taxon>Moraxellaceae</taxon>
        <taxon>Acinetobacter</taxon>
    </lineage>
</organism>
<dbReference type="InterPro" id="IPR002033">
    <property type="entry name" value="TatC"/>
</dbReference>
<accession>A0A365PJM8</accession>
<dbReference type="Proteomes" id="UP000253688">
    <property type="component" value="Unassembled WGS sequence"/>
</dbReference>
<keyword evidence="3 5" id="KW-1133">Transmembrane helix</keyword>
<evidence type="ECO:0000313" key="6">
    <source>
        <dbReference type="EMBL" id="RBA48126.1"/>
    </source>
</evidence>
<sequence>MKKSWVLSEQNSVSLPITGHIQALRKCLMQMIGVLLLLVIGLMPFHKKIYEWVSQPLIEKLPHQSQMIATTVTGTFVAPLQLILFVSILISLPLLVYCLWNFIKPGLKHIERKLVLPLFICAIFLFYLGVSGAYYFVLPTALQFFMSISPDSVLPMTDIQSYLQFCLGLFFIFGIIFEIPILIFLLSINHIVSVEVWKQQRRLVLVGCFFIAMFITPPDALSMIMLALPMYLLFEMGLAVANIYLNQKPKDI</sequence>
<comment type="caution">
    <text evidence="6">The sequence shown here is derived from an EMBL/GenBank/DDBJ whole genome shotgun (WGS) entry which is preliminary data.</text>
</comment>
<feature type="transmembrane region" description="Helical" evidence="5">
    <location>
        <begin position="115"/>
        <end position="137"/>
    </location>
</feature>
<keyword evidence="5" id="KW-0811">Translocation</keyword>
<evidence type="ECO:0000313" key="7">
    <source>
        <dbReference type="Proteomes" id="UP000253688"/>
    </source>
</evidence>
<name>A0A365PJM8_ACIJU</name>
<evidence type="ECO:0000256" key="5">
    <source>
        <dbReference type="HAMAP-Rule" id="MF_00902"/>
    </source>
</evidence>
<reference evidence="6 7" key="1">
    <citation type="submission" date="2018-04" db="EMBL/GenBank/DDBJ databases">
        <title>Acinetobacter junii Genome sequencing and assembly.</title>
        <authorList>
            <person name="Su J."/>
            <person name="Rensing C."/>
            <person name="Mazhar H.S."/>
        </authorList>
    </citation>
    <scope>NUCLEOTIDE SEQUENCE [LARGE SCALE GENOMIC DNA]</scope>
    <source>
        <strain evidence="6 7">SC22</strain>
    </source>
</reference>
<feature type="transmembrane region" description="Helical" evidence="5">
    <location>
        <begin position="162"/>
        <end position="188"/>
    </location>
</feature>
<keyword evidence="5" id="KW-0653">Protein transport</keyword>
<keyword evidence="4 5" id="KW-0472">Membrane</keyword>
<gene>
    <name evidence="5 6" type="primary">tatC</name>
    <name evidence="6" type="ORF">DC346_08110</name>
</gene>
<dbReference type="RefSeq" id="WP_005092593.1">
    <property type="nucleotide sequence ID" value="NZ_CP071973.1"/>
</dbReference>
<proteinExistence type="inferred from homology"/>
<dbReference type="PANTHER" id="PTHR30371:SF0">
    <property type="entry name" value="SEC-INDEPENDENT PROTEIN TRANSLOCASE PROTEIN TATC, CHLOROPLASTIC-RELATED"/>
    <property type="match status" value="1"/>
</dbReference>
<keyword evidence="2 5" id="KW-0812">Transmembrane</keyword>
<comment type="subunit">
    <text evidence="5">The Tat system comprises two distinct complexes: a TatABC complex, containing multiple copies of TatA, TatB and TatC subunits, and a separate TatA complex, containing only TatA subunits. Substrates initially bind to the TatABC complex, which probably triggers association of the separate TatA complex to form the active translocon.</text>
</comment>
<dbReference type="AlphaFoldDB" id="A0A365PJM8"/>
<comment type="subcellular location">
    <subcellularLocation>
        <location evidence="5">Cell membrane</location>
        <topology evidence="5">Multi-pass membrane protein</topology>
    </subcellularLocation>
    <subcellularLocation>
        <location evidence="1">Membrane</location>
        <topology evidence="1">Multi-pass membrane protein</topology>
    </subcellularLocation>
</comment>
<feature type="transmembrane region" description="Helical" evidence="5">
    <location>
        <begin position="223"/>
        <end position="245"/>
    </location>
</feature>
<evidence type="ECO:0000256" key="3">
    <source>
        <dbReference type="ARBA" id="ARBA00022989"/>
    </source>
</evidence>
<feature type="transmembrane region" description="Helical" evidence="5">
    <location>
        <begin position="27"/>
        <end position="46"/>
    </location>
</feature>
<dbReference type="GO" id="GO:0033281">
    <property type="term" value="C:TAT protein transport complex"/>
    <property type="evidence" value="ECO:0007669"/>
    <property type="project" value="UniProtKB-UniRule"/>
</dbReference>
<dbReference type="EMBL" id="QEWH01000041">
    <property type="protein sequence ID" value="RBA48126.1"/>
    <property type="molecule type" value="Genomic_DNA"/>
</dbReference>
<dbReference type="GO" id="GO:0065002">
    <property type="term" value="P:intracellular protein transmembrane transport"/>
    <property type="evidence" value="ECO:0007669"/>
    <property type="project" value="TreeGrafter"/>
</dbReference>
<dbReference type="NCBIfam" id="TIGR00945">
    <property type="entry name" value="tatC"/>
    <property type="match status" value="1"/>
</dbReference>
<feature type="transmembrane region" description="Helical" evidence="5">
    <location>
        <begin position="82"/>
        <end position="103"/>
    </location>
</feature>
<evidence type="ECO:0000256" key="1">
    <source>
        <dbReference type="ARBA" id="ARBA00004141"/>
    </source>
</evidence>
<keyword evidence="5" id="KW-1003">Cell membrane</keyword>
<feature type="transmembrane region" description="Helical" evidence="5">
    <location>
        <begin position="200"/>
        <end position="217"/>
    </location>
</feature>
<dbReference type="PRINTS" id="PR01840">
    <property type="entry name" value="TATCFAMILY"/>
</dbReference>
<dbReference type="Pfam" id="PF00902">
    <property type="entry name" value="TatC"/>
    <property type="match status" value="1"/>
</dbReference>
<dbReference type="PANTHER" id="PTHR30371">
    <property type="entry name" value="SEC-INDEPENDENT PROTEIN TRANSLOCASE PROTEIN TATC"/>
    <property type="match status" value="1"/>
</dbReference>
<protein>
    <recommendedName>
        <fullName evidence="5">Sec-independent protein translocase protein TatC</fullName>
    </recommendedName>
</protein>
<dbReference type="GO" id="GO:0009977">
    <property type="term" value="F:proton motive force dependent protein transmembrane transporter activity"/>
    <property type="evidence" value="ECO:0007669"/>
    <property type="project" value="TreeGrafter"/>
</dbReference>
<comment type="function">
    <text evidence="5">Part of the twin-arginine translocation (Tat) system that transports large folded proteins containing a characteristic twin-arginine motif in their signal peptide across membranes. Together with TatB, TatC is part of a receptor directly interacting with Tat signal peptides.</text>
</comment>
<dbReference type="GO" id="GO:0043953">
    <property type="term" value="P:protein transport by the Tat complex"/>
    <property type="evidence" value="ECO:0007669"/>
    <property type="project" value="UniProtKB-UniRule"/>
</dbReference>